<organism evidence="1 2">
    <name type="scientific">Miscanthus lutarioriparius</name>
    <dbReference type="NCBI Taxonomy" id="422564"/>
    <lineage>
        <taxon>Eukaryota</taxon>
        <taxon>Viridiplantae</taxon>
        <taxon>Streptophyta</taxon>
        <taxon>Embryophyta</taxon>
        <taxon>Tracheophyta</taxon>
        <taxon>Spermatophyta</taxon>
        <taxon>Magnoliopsida</taxon>
        <taxon>Liliopsida</taxon>
        <taxon>Poales</taxon>
        <taxon>Poaceae</taxon>
        <taxon>PACMAD clade</taxon>
        <taxon>Panicoideae</taxon>
        <taxon>Andropogonodae</taxon>
        <taxon>Andropogoneae</taxon>
        <taxon>Saccharinae</taxon>
        <taxon>Miscanthus</taxon>
    </lineage>
</organism>
<reference evidence="1" key="1">
    <citation type="submission" date="2020-10" db="EMBL/GenBank/DDBJ databases">
        <authorList>
            <person name="Han B."/>
            <person name="Lu T."/>
            <person name="Zhao Q."/>
            <person name="Huang X."/>
            <person name="Zhao Y."/>
        </authorList>
    </citation>
    <scope>NUCLEOTIDE SEQUENCE</scope>
</reference>
<proteinExistence type="predicted"/>
<dbReference type="Proteomes" id="UP000604825">
    <property type="component" value="Unassembled WGS sequence"/>
</dbReference>
<keyword evidence="2" id="KW-1185">Reference proteome</keyword>
<dbReference type="EMBL" id="CAJGYO010000001">
    <property type="protein sequence ID" value="CAD6204894.1"/>
    <property type="molecule type" value="Genomic_DNA"/>
</dbReference>
<evidence type="ECO:0000313" key="2">
    <source>
        <dbReference type="Proteomes" id="UP000604825"/>
    </source>
</evidence>
<evidence type="ECO:0000313" key="1">
    <source>
        <dbReference type="EMBL" id="CAD6204894.1"/>
    </source>
</evidence>
<protein>
    <submittedName>
        <fullName evidence="1">Uncharacterized protein</fullName>
    </submittedName>
</protein>
<sequence>MASPSPSWPHLTYSEREHLLTVADSAWGRPPGLDPAKGVTEVVARPRSGQWRRRGALPTWIRPRAARRWAAWPRSARRGLLGLDPAKGDVEEAARPRSGSSNNKVSRLIFNILGAKYITIYDLALLCAMAGGVPDPEL</sequence>
<gene>
    <name evidence="1" type="ORF">NCGR_LOCUS2816</name>
</gene>
<accession>A0A811ME26</accession>
<comment type="caution">
    <text evidence="1">The sequence shown here is derived from an EMBL/GenBank/DDBJ whole genome shotgun (WGS) entry which is preliminary data.</text>
</comment>
<name>A0A811ME26_9POAL</name>
<dbReference type="AlphaFoldDB" id="A0A811ME26"/>
<dbReference type="OrthoDB" id="419598at2759"/>